<accession>X1L956</accession>
<dbReference type="GO" id="GO:0005886">
    <property type="term" value="C:plasma membrane"/>
    <property type="evidence" value="ECO:0007669"/>
    <property type="project" value="InterPro"/>
</dbReference>
<gene>
    <name evidence="7" type="ORF">S06H3_20652</name>
</gene>
<proteinExistence type="predicted"/>
<dbReference type="AlphaFoldDB" id="X1L956"/>
<organism evidence="7">
    <name type="scientific">marine sediment metagenome</name>
    <dbReference type="NCBI Taxonomy" id="412755"/>
    <lineage>
        <taxon>unclassified sequences</taxon>
        <taxon>metagenomes</taxon>
        <taxon>ecological metagenomes</taxon>
    </lineage>
</organism>
<keyword evidence="2" id="KW-0808">Transferase</keyword>
<evidence type="ECO:0008006" key="8">
    <source>
        <dbReference type="Google" id="ProtNLM"/>
    </source>
</evidence>
<dbReference type="InterPro" id="IPR001640">
    <property type="entry name" value="Lgt"/>
</dbReference>
<protein>
    <recommendedName>
        <fullName evidence="8">Prolipoprotein diacylglyceryl transferase</fullName>
    </recommendedName>
</protein>
<evidence type="ECO:0000256" key="2">
    <source>
        <dbReference type="ARBA" id="ARBA00022679"/>
    </source>
</evidence>
<sequence>MFPVLIKLGPITIHTYGFMMAVGVAFSIWFIFVQAKKQALDAVKLVDMIFFTVIIALIGAKAVLFIGNFSYYTKNPSELISLARSGGVFQGGLAA</sequence>
<keyword evidence="3 6" id="KW-0812">Transmembrane</keyword>
<feature type="transmembrane region" description="Helical" evidence="6">
    <location>
        <begin position="45"/>
        <end position="67"/>
    </location>
</feature>
<keyword evidence="1" id="KW-1003">Cell membrane</keyword>
<keyword evidence="4 6" id="KW-1133">Transmembrane helix</keyword>
<dbReference type="Pfam" id="PF01790">
    <property type="entry name" value="LGT"/>
    <property type="match status" value="1"/>
</dbReference>
<dbReference type="GO" id="GO:0008961">
    <property type="term" value="F:phosphatidylglycerol-prolipoprotein diacylglyceryl transferase activity"/>
    <property type="evidence" value="ECO:0007669"/>
    <property type="project" value="InterPro"/>
</dbReference>
<reference evidence="7" key="1">
    <citation type="journal article" date="2014" name="Front. Microbiol.">
        <title>High frequency of phylogenetically diverse reductive dehalogenase-homologous genes in deep subseafloor sedimentary metagenomes.</title>
        <authorList>
            <person name="Kawai M."/>
            <person name="Futagami T."/>
            <person name="Toyoda A."/>
            <person name="Takaki Y."/>
            <person name="Nishi S."/>
            <person name="Hori S."/>
            <person name="Arai W."/>
            <person name="Tsubouchi T."/>
            <person name="Morono Y."/>
            <person name="Uchiyama I."/>
            <person name="Ito T."/>
            <person name="Fujiyama A."/>
            <person name="Inagaki F."/>
            <person name="Takami H."/>
        </authorList>
    </citation>
    <scope>NUCLEOTIDE SEQUENCE</scope>
    <source>
        <strain evidence="7">Expedition CK06-06</strain>
    </source>
</reference>
<evidence type="ECO:0000256" key="3">
    <source>
        <dbReference type="ARBA" id="ARBA00022692"/>
    </source>
</evidence>
<evidence type="ECO:0000313" key="7">
    <source>
        <dbReference type="EMBL" id="GAI15573.1"/>
    </source>
</evidence>
<keyword evidence="5 6" id="KW-0472">Membrane</keyword>
<evidence type="ECO:0000256" key="4">
    <source>
        <dbReference type="ARBA" id="ARBA00022989"/>
    </source>
</evidence>
<comment type="caution">
    <text evidence="7">The sequence shown here is derived from an EMBL/GenBank/DDBJ whole genome shotgun (WGS) entry which is preliminary data.</text>
</comment>
<dbReference type="PANTHER" id="PTHR30589">
    <property type="entry name" value="PROLIPOPROTEIN DIACYLGLYCERYL TRANSFERASE"/>
    <property type="match status" value="1"/>
</dbReference>
<feature type="transmembrane region" description="Helical" evidence="6">
    <location>
        <begin position="13"/>
        <end position="33"/>
    </location>
</feature>
<evidence type="ECO:0000256" key="1">
    <source>
        <dbReference type="ARBA" id="ARBA00022475"/>
    </source>
</evidence>
<dbReference type="GO" id="GO:0042158">
    <property type="term" value="P:lipoprotein biosynthetic process"/>
    <property type="evidence" value="ECO:0007669"/>
    <property type="project" value="InterPro"/>
</dbReference>
<evidence type="ECO:0000256" key="6">
    <source>
        <dbReference type="SAM" id="Phobius"/>
    </source>
</evidence>
<dbReference type="EMBL" id="BARV01010723">
    <property type="protein sequence ID" value="GAI15573.1"/>
    <property type="molecule type" value="Genomic_DNA"/>
</dbReference>
<dbReference type="PANTHER" id="PTHR30589:SF0">
    <property type="entry name" value="PHOSPHATIDYLGLYCEROL--PROLIPOPROTEIN DIACYLGLYCERYL TRANSFERASE"/>
    <property type="match status" value="1"/>
</dbReference>
<feature type="non-terminal residue" evidence="7">
    <location>
        <position position="95"/>
    </location>
</feature>
<evidence type="ECO:0000256" key="5">
    <source>
        <dbReference type="ARBA" id="ARBA00023136"/>
    </source>
</evidence>
<name>X1L956_9ZZZZ</name>